<sequence>MADGNDVIHAGAGVDSIHGGEGKDKLYGDAGDDFLDGGGYDKHVREGRKGHAGQLRVLTARHARGVRTGSWPVSARHP</sequence>
<dbReference type="PROSITE" id="PS00330">
    <property type="entry name" value="HEMOLYSIN_CALCIUM"/>
    <property type="match status" value="1"/>
</dbReference>
<protein>
    <recommendedName>
        <fullName evidence="3">Hemolysin-type calcium-binding repeat-containing protein</fullName>
    </recommendedName>
</protein>
<comment type="caution">
    <text evidence="2">The sequence shown here is derived from an EMBL/GenBank/DDBJ whole genome shotgun (WGS) entry which is preliminary data.</text>
</comment>
<dbReference type="SUPFAM" id="SSF51120">
    <property type="entry name" value="beta-Roll"/>
    <property type="match status" value="1"/>
</dbReference>
<dbReference type="RefSeq" id="WP_204297689.1">
    <property type="nucleotide sequence ID" value="NZ_BAAAGQ010000011.1"/>
</dbReference>
<name>A0ABQ3WMT4_9ACTN</name>
<feature type="region of interest" description="Disordered" evidence="1">
    <location>
        <begin position="1"/>
        <end position="23"/>
    </location>
</feature>
<dbReference type="InterPro" id="IPR001343">
    <property type="entry name" value="Hemolysn_Ca-bd"/>
</dbReference>
<evidence type="ECO:0000256" key="1">
    <source>
        <dbReference type="SAM" id="MobiDB-lite"/>
    </source>
</evidence>
<dbReference type="Gene3D" id="2.150.10.10">
    <property type="entry name" value="Serralysin-like metalloprotease, C-terminal"/>
    <property type="match status" value="1"/>
</dbReference>
<dbReference type="InterPro" id="IPR018511">
    <property type="entry name" value="Hemolysin-typ_Ca-bd_CS"/>
</dbReference>
<gene>
    <name evidence="2" type="ORF">Aca07nite_48070</name>
</gene>
<evidence type="ECO:0008006" key="3">
    <source>
        <dbReference type="Google" id="ProtNLM"/>
    </source>
</evidence>
<dbReference type="Pfam" id="PF00353">
    <property type="entry name" value="HemolysinCabind"/>
    <property type="match status" value="1"/>
</dbReference>
<dbReference type="EMBL" id="BOMF01000092">
    <property type="protein sequence ID" value="GID47532.1"/>
    <property type="molecule type" value="Genomic_DNA"/>
</dbReference>
<reference evidence="2" key="1">
    <citation type="submission" date="2021-01" db="EMBL/GenBank/DDBJ databases">
        <title>Whole genome shotgun sequence of Actinoplanes capillaceus NBRC 16408.</title>
        <authorList>
            <person name="Komaki H."/>
            <person name="Tamura T."/>
        </authorList>
    </citation>
    <scope>NUCLEOTIDE SEQUENCE [LARGE SCALE GENOMIC DNA]</scope>
    <source>
        <strain evidence="2">NBRC 16408</strain>
    </source>
</reference>
<dbReference type="InterPro" id="IPR011049">
    <property type="entry name" value="Serralysin-like_metalloprot_C"/>
</dbReference>
<proteinExistence type="predicted"/>
<accession>A0ABQ3WMT4</accession>
<organism evidence="2">
    <name type="scientific">Actinoplanes campanulatus</name>
    <dbReference type="NCBI Taxonomy" id="113559"/>
    <lineage>
        <taxon>Bacteria</taxon>
        <taxon>Bacillati</taxon>
        <taxon>Actinomycetota</taxon>
        <taxon>Actinomycetes</taxon>
        <taxon>Micromonosporales</taxon>
        <taxon>Micromonosporaceae</taxon>
        <taxon>Actinoplanes</taxon>
    </lineage>
</organism>
<evidence type="ECO:0000313" key="2">
    <source>
        <dbReference type="EMBL" id="GID47532.1"/>
    </source>
</evidence>